<proteinExistence type="predicted"/>
<evidence type="ECO:0000259" key="10">
    <source>
        <dbReference type="PROSITE" id="PS51915"/>
    </source>
</evidence>
<evidence type="ECO:0000256" key="7">
    <source>
        <dbReference type="PROSITE-ProRule" id="PRU00042"/>
    </source>
</evidence>
<evidence type="ECO:0000313" key="12">
    <source>
        <dbReference type="RefSeq" id="XP_030761344.1"/>
    </source>
</evidence>
<feature type="domain" description="C2H2-type" evidence="9">
    <location>
        <begin position="289"/>
        <end position="316"/>
    </location>
</feature>
<dbReference type="InterPro" id="IPR012934">
    <property type="entry name" value="Znf_AD"/>
</dbReference>
<dbReference type="PROSITE" id="PS51915">
    <property type="entry name" value="ZAD"/>
    <property type="match status" value="1"/>
</dbReference>
<feature type="domain" description="C2H2-type" evidence="9">
    <location>
        <begin position="317"/>
        <end position="339"/>
    </location>
</feature>
<dbReference type="GO" id="GO:0005634">
    <property type="term" value="C:nucleus"/>
    <property type="evidence" value="ECO:0007669"/>
    <property type="project" value="UniProtKB-SubCell"/>
</dbReference>
<dbReference type="FunFam" id="3.30.160.60:FF:000446">
    <property type="entry name" value="Zinc finger protein"/>
    <property type="match status" value="1"/>
</dbReference>
<comment type="subcellular location">
    <subcellularLocation>
        <location evidence="1">Nucleus</location>
    </subcellularLocation>
</comment>
<feature type="binding site" evidence="8">
    <location>
        <position position="57"/>
    </location>
    <ligand>
        <name>Zn(2+)</name>
        <dbReference type="ChEBI" id="CHEBI:29105"/>
    </ligand>
</feature>
<dbReference type="RefSeq" id="XP_030761344.1">
    <property type="nucleotide sequence ID" value="XM_030905484.1"/>
</dbReference>
<evidence type="ECO:0000313" key="11">
    <source>
        <dbReference type="Proteomes" id="UP000504635"/>
    </source>
</evidence>
<dbReference type="Gene3D" id="3.30.160.60">
    <property type="entry name" value="Classic Zinc Finger"/>
    <property type="match status" value="5"/>
</dbReference>
<dbReference type="PROSITE" id="PS00028">
    <property type="entry name" value="ZINC_FINGER_C2H2_1"/>
    <property type="match status" value="6"/>
</dbReference>
<evidence type="ECO:0000256" key="8">
    <source>
        <dbReference type="PROSITE-ProRule" id="PRU01263"/>
    </source>
</evidence>
<feature type="binding site" evidence="8">
    <location>
        <position position="60"/>
    </location>
    <ligand>
        <name>Zn(2+)</name>
        <dbReference type="ChEBI" id="CHEBI:29105"/>
    </ligand>
</feature>
<dbReference type="Pfam" id="PF07776">
    <property type="entry name" value="zf-AD"/>
    <property type="match status" value="1"/>
</dbReference>
<dbReference type="Pfam" id="PF13912">
    <property type="entry name" value="zf-C2H2_6"/>
    <property type="match status" value="1"/>
</dbReference>
<dbReference type="SMART" id="SM00868">
    <property type="entry name" value="zf-AD"/>
    <property type="match status" value="1"/>
</dbReference>
<dbReference type="SUPFAM" id="SSF57667">
    <property type="entry name" value="beta-beta-alpha zinc fingers"/>
    <property type="match status" value="3"/>
</dbReference>
<accession>A0A6J2YDU1</accession>
<reference evidence="12 13" key="1">
    <citation type="submission" date="2025-04" db="UniProtKB">
        <authorList>
            <consortium name="RefSeq"/>
        </authorList>
    </citation>
    <scope>IDENTIFICATION</scope>
    <source>
        <tissue evidence="12 13">Gonads</tissue>
    </source>
</reference>
<keyword evidence="4 7" id="KW-0863">Zinc-finger</keyword>
<feature type="domain" description="C2H2-type" evidence="9">
    <location>
        <begin position="261"/>
        <end position="288"/>
    </location>
</feature>
<gene>
    <name evidence="12 13" type="primary">LOC115886377</name>
</gene>
<feature type="domain" description="ZAD" evidence="10">
    <location>
        <begin position="13"/>
        <end position="84"/>
    </location>
</feature>
<evidence type="ECO:0000256" key="3">
    <source>
        <dbReference type="ARBA" id="ARBA00022737"/>
    </source>
</evidence>
<dbReference type="KEGG" id="soy:115886377"/>
<feature type="binding site" evidence="8">
    <location>
        <position position="18"/>
    </location>
    <ligand>
        <name>Zn(2+)</name>
        <dbReference type="ChEBI" id="CHEBI:29105"/>
    </ligand>
</feature>
<dbReference type="GeneID" id="115886377"/>
<evidence type="ECO:0000256" key="2">
    <source>
        <dbReference type="ARBA" id="ARBA00022723"/>
    </source>
</evidence>
<feature type="domain" description="C2H2-type" evidence="9">
    <location>
        <begin position="174"/>
        <end position="201"/>
    </location>
</feature>
<dbReference type="GO" id="GO:0000981">
    <property type="term" value="F:DNA-binding transcription factor activity, RNA polymerase II-specific"/>
    <property type="evidence" value="ECO:0007669"/>
    <property type="project" value="TreeGrafter"/>
</dbReference>
<dbReference type="GO" id="GO:0008270">
    <property type="term" value="F:zinc ion binding"/>
    <property type="evidence" value="ECO:0007669"/>
    <property type="project" value="UniProtKB-UniRule"/>
</dbReference>
<dbReference type="Proteomes" id="UP000504635">
    <property type="component" value="Unplaced"/>
</dbReference>
<dbReference type="FunFam" id="3.30.160.60:FF:000624">
    <property type="entry name" value="zinc finger protein 697"/>
    <property type="match status" value="1"/>
</dbReference>
<dbReference type="Pfam" id="PF00096">
    <property type="entry name" value="zf-C2H2"/>
    <property type="match status" value="3"/>
</dbReference>
<name>A0A6J2YDU1_SITOR</name>
<keyword evidence="3" id="KW-0677">Repeat</keyword>
<evidence type="ECO:0000256" key="4">
    <source>
        <dbReference type="ARBA" id="ARBA00022771"/>
    </source>
</evidence>
<evidence type="ECO:0000313" key="13">
    <source>
        <dbReference type="RefSeq" id="XP_030761345.1"/>
    </source>
</evidence>
<feature type="binding site" evidence="8">
    <location>
        <position position="15"/>
    </location>
    <ligand>
        <name>Zn(2+)</name>
        <dbReference type="ChEBI" id="CHEBI:29105"/>
    </ligand>
</feature>
<dbReference type="RefSeq" id="XP_030761345.1">
    <property type="nucleotide sequence ID" value="XM_030905485.1"/>
</dbReference>
<dbReference type="SMART" id="SM00355">
    <property type="entry name" value="ZnF_C2H2"/>
    <property type="match status" value="6"/>
</dbReference>
<keyword evidence="5 8" id="KW-0862">Zinc</keyword>
<dbReference type="PANTHER" id="PTHR24394:SF29">
    <property type="entry name" value="MYONEURIN"/>
    <property type="match status" value="1"/>
</dbReference>
<sequence>MDTKDTNAVRAYELCYTCLSNKNLVCVPKDHKEYEDFVELFYKFTNLYITENVITICENCIFKLNESHQFRTVCIESYKTFKTLTEEFINETSIDPTTEDKNQENIEPANTIESSETNPRENIENTWNVGYETICGICKKQFSSVLELRTHFTSHEENNELESTESNEDLCFNYVCSKCNTKFSVLGDIKLHIDQHNNESLKSIPSKTREMHEDYQNFENEHYRVNYTSSKPYECLYCPNTYGRLCDLKVHTRIHTGEKPYKCTVCDKHFRRKTHLTIHMRIHTGEKPYSCKTCGKSFAQSGDVTTHERTHTGEKPFVCNVCNKCFAQRPSLKTHLKKHFLLS</sequence>
<feature type="domain" description="C2H2-type" evidence="9">
    <location>
        <begin position="133"/>
        <end position="160"/>
    </location>
</feature>
<evidence type="ECO:0000256" key="6">
    <source>
        <dbReference type="ARBA" id="ARBA00023242"/>
    </source>
</evidence>
<dbReference type="PANTHER" id="PTHR24394">
    <property type="entry name" value="ZINC FINGER PROTEIN"/>
    <property type="match status" value="1"/>
</dbReference>
<feature type="domain" description="C2H2-type" evidence="9">
    <location>
        <begin position="233"/>
        <end position="260"/>
    </location>
</feature>
<dbReference type="InterPro" id="IPR036236">
    <property type="entry name" value="Znf_C2H2_sf"/>
</dbReference>
<evidence type="ECO:0000259" key="9">
    <source>
        <dbReference type="PROSITE" id="PS50157"/>
    </source>
</evidence>
<keyword evidence="6" id="KW-0539">Nucleus</keyword>
<evidence type="ECO:0000256" key="1">
    <source>
        <dbReference type="ARBA" id="ARBA00004123"/>
    </source>
</evidence>
<organism evidence="11 12">
    <name type="scientific">Sitophilus oryzae</name>
    <name type="common">Rice weevil</name>
    <name type="synonym">Curculio oryzae</name>
    <dbReference type="NCBI Taxonomy" id="7048"/>
    <lineage>
        <taxon>Eukaryota</taxon>
        <taxon>Metazoa</taxon>
        <taxon>Ecdysozoa</taxon>
        <taxon>Arthropoda</taxon>
        <taxon>Hexapoda</taxon>
        <taxon>Insecta</taxon>
        <taxon>Pterygota</taxon>
        <taxon>Neoptera</taxon>
        <taxon>Endopterygota</taxon>
        <taxon>Coleoptera</taxon>
        <taxon>Polyphaga</taxon>
        <taxon>Cucujiformia</taxon>
        <taxon>Curculionidae</taxon>
        <taxon>Dryophthorinae</taxon>
        <taxon>Sitophilus</taxon>
    </lineage>
</organism>
<dbReference type="PROSITE" id="PS50157">
    <property type="entry name" value="ZINC_FINGER_C2H2_2"/>
    <property type="match status" value="6"/>
</dbReference>
<protein>
    <submittedName>
        <fullName evidence="12 13">Zinc finger protein 195-like</fullName>
    </submittedName>
</protein>
<dbReference type="OrthoDB" id="6077919at2759"/>
<dbReference type="InterPro" id="IPR013087">
    <property type="entry name" value="Znf_C2H2_type"/>
</dbReference>
<keyword evidence="11" id="KW-1185">Reference proteome</keyword>
<keyword evidence="2 8" id="KW-0479">Metal-binding</keyword>
<evidence type="ECO:0000256" key="5">
    <source>
        <dbReference type="ARBA" id="ARBA00022833"/>
    </source>
</evidence>
<dbReference type="FunFam" id="3.30.160.60:FF:002343">
    <property type="entry name" value="Zinc finger protein 33A"/>
    <property type="match status" value="1"/>
</dbReference>
<dbReference type="AlphaFoldDB" id="A0A6J2YDU1"/>